<dbReference type="EMBL" id="DTMZ01000052">
    <property type="protein sequence ID" value="HGD12937.1"/>
    <property type="molecule type" value="Genomic_DNA"/>
</dbReference>
<evidence type="ECO:0000256" key="4">
    <source>
        <dbReference type="ARBA" id="ARBA00023015"/>
    </source>
</evidence>
<keyword evidence="4 7" id="KW-0805">Transcription regulation</keyword>
<reference evidence="9" key="1">
    <citation type="journal article" date="2020" name="mSystems">
        <title>Genome- and Community-Level Interaction Insights into Carbon Utilization and Element Cycling Functions of Hydrothermarchaeota in Hydrothermal Sediment.</title>
        <authorList>
            <person name="Zhou Z."/>
            <person name="Liu Y."/>
            <person name="Xu W."/>
            <person name="Pan J."/>
            <person name="Luo Z.H."/>
            <person name="Li M."/>
        </authorList>
    </citation>
    <scope>NUCLEOTIDE SEQUENCE [LARGE SCALE GENOMIC DNA]</scope>
    <source>
        <strain evidence="9">SpSt-914</strain>
    </source>
</reference>
<proteinExistence type="inferred from homology"/>
<evidence type="ECO:0000259" key="8">
    <source>
        <dbReference type="PROSITE" id="PS51161"/>
    </source>
</evidence>
<dbReference type="InterPro" id="IPR003796">
    <property type="entry name" value="RNR_NrdR-like"/>
</dbReference>
<keyword evidence="2 7" id="KW-0547">Nucleotide-binding</keyword>
<keyword evidence="5 7" id="KW-0238">DNA-binding</keyword>
<comment type="cofactor">
    <cofactor evidence="7">
        <name>Zn(2+)</name>
        <dbReference type="ChEBI" id="CHEBI:29105"/>
    </cofactor>
    <text evidence="7">Binds 1 zinc ion.</text>
</comment>
<protein>
    <recommendedName>
        <fullName evidence="7">Transcriptional repressor NrdR</fullName>
    </recommendedName>
</protein>
<evidence type="ECO:0000256" key="5">
    <source>
        <dbReference type="ARBA" id="ARBA00023125"/>
    </source>
</evidence>
<evidence type="ECO:0000313" key="9">
    <source>
        <dbReference type="EMBL" id="HGD12937.1"/>
    </source>
</evidence>
<keyword evidence="7" id="KW-0862">Zinc</keyword>
<comment type="caution">
    <text evidence="9">The sequence shown here is derived from an EMBL/GenBank/DDBJ whole genome shotgun (WGS) entry which is preliminary data.</text>
</comment>
<evidence type="ECO:0000256" key="1">
    <source>
        <dbReference type="ARBA" id="ARBA00022491"/>
    </source>
</evidence>
<gene>
    <name evidence="7 9" type="primary">nrdR</name>
    <name evidence="9" type="ORF">ENX16_02515</name>
</gene>
<feature type="zinc finger region" evidence="7">
    <location>
        <begin position="3"/>
        <end position="34"/>
    </location>
</feature>
<name>A0A7V3PT88_UNCW3</name>
<dbReference type="PANTHER" id="PTHR30455:SF2">
    <property type="entry name" value="TRANSCRIPTIONAL REPRESSOR NRDR"/>
    <property type="match status" value="1"/>
</dbReference>
<sequence>MKCPYCSSEEDKVLDSRPAQDGNAIRRRRECLKCGRRFTTYEYVERMPLMVIKRDGRHEPYDRQKVVNGIVLACRKRPVGRQEIERVVEAVEARLEEQGKLEVSSTEIGEMVLEQLIKIDPVAYVRFASVYRQFNSPEQFVEELKKLEREEQGGRTK</sequence>
<keyword evidence="6 7" id="KW-0804">Transcription</keyword>
<dbReference type="AlphaFoldDB" id="A0A7V3PT88"/>
<dbReference type="NCBIfam" id="TIGR00244">
    <property type="entry name" value="transcriptional regulator NrdR"/>
    <property type="match status" value="1"/>
</dbReference>
<evidence type="ECO:0000256" key="7">
    <source>
        <dbReference type="HAMAP-Rule" id="MF_00440"/>
    </source>
</evidence>
<keyword evidence="7" id="KW-0479">Metal-binding</keyword>
<dbReference type="Pfam" id="PF03477">
    <property type="entry name" value="ATP-cone"/>
    <property type="match status" value="1"/>
</dbReference>
<evidence type="ECO:0000256" key="2">
    <source>
        <dbReference type="ARBA" id="ARBA00022741"/>
    </source>
</evidence>
<keyword evidence="7" id="KW-0863">Zinc-finger</keyword>
<dbReference type="HAMAP" id="MF_00440">
    <property type="entry name" value="NrdR"/>
    <property type="match status" value="1"/>
</dbReference>
<keyword evidence="3 7" id="KW-0067">ATP-binding</keyword>
<comment type="similarity">
    <text evidence="7">Belongs to the NrdR family.</text>
</comment>
<dbReference type="GO" id="GO:0008270">
    <property type="term" value="F:zinc ion binding"/>
    <property type="evidence" value="ECO:0007669"/>
    <property type="project" value="UniProtKB-UniRule"/>
</dbReference>
<evidence type="ECO:0000256" key="3">
    <source>
        <dbReference type="ARBA" id="ARBA00022840"/>
    </source>
</evidence>
<dbReference type="Pfam" id="PF22811">
    <property type="entry name" value="Zn_ribbon_NrdR"/>
    <property type="match status" value="1"/>
</dbReference>
<dbReference type="InterPro" id="IPR055173">
    <property type="entry name" value="NrdR-like_N"/>
</dbReference>
<dbReference type="GO" id="GO:0005524">
    <property type="term" value="F:ATP binding"/>
    <property type="evidence" value="ECO:0007669"/>
    <property type="project" value="UniProtKB-UniRule"/>
</dbReference>
<organism evidence="9">
    <name type="scientific">candidate division WOR-3 bacterium</name>
    <dbReference type="NCBI Taxonomy" id="2052148"/>
    <lineage>
        <taxon>Bacteria</taxon>
        <taxon>Bacteria division WOR-3</taxon>
    </lineage>
</organism>
<feature type="domain" description="ATP-cone" evidence="8">
    <location>
        <begin position="49"/>
        <end position="139"/>
    </location>
</feature>
<dbReference type="GO" id="GO:0045892">
    <property type="term" value="P:negative regulation of DNA-templated transcription"/>
    <property type="evidence" value="ECO:0007669"/>
    <property type="project" value="UniProtKB-UniRule"/>
</dbReference>
<comment type="function">
    <text evidence="7">Negatively regulates transcription of bacterial ribonucleotide reductase nrd genes and operons by binding to NrdR-boxes.</text>
</comment>
<dbReference type="PROSITE" id="PS51161">
    <property type="entry name" value="ATP_CONE"/>
    <property type="match status" value="1"/>
</dbReference>
<evidence type="ECO:0000256" key="6">
    <source>
        <dbReference type="ARBA" id="ARBA00023163"/>
    </source>
</evidence>
<dbReference type="GO" id="GO:0003677">
    <property type="term" value="F:DNA binding"/>
    <property type="evidence" value="ECO:0007669"/>
    <property type="project" value="UniProtKB-KW"/>
</dbReference>
<keyword evidence="1 7" id="KW-0678">Repressor</keyword>
<dbReference type="PANTHER" id="PTHR30455">
    <property type="entry name" value="TRANSCRIPTIONAL REPRESSOR NRDR"/>
    <property type="match status" value="1"/>
</dbReference>
<dbReference type="InterPro" id="IPR005144">
    <property type="entry name" value="ATP-cone_dom"/>
</dbReference>
<accession>A0A7V3PT88</accession>